<keyword evidence="2" id="KW-0812">Transmembrane</keyword>
<feature type="transmembrane region" description="Helical" evidence="2">
    <location>
        <begin position="195"/>
        <end position="216"/>
    </location>
</feature>
<feature type="region of interest" description="Disordered" evidence="1">
    <location>
        <begin position="163"/>
        <end position="191"/>
    </location>
</feature>
<reference evidence="3 4" key="1">
    <citation type="journal article" date="2017" name="Nat. Ecol. Evol.">
        <title>Scallop genome provides insights into evolution of bilaterian karyotype and development.</title>
        <authorList>
            <person name="Wang S."/>
            <person name="Zhang J."/>
            <person name="Jiao W."/>
            <person name="Li J."/>
            <person name="Xun X."/>
            <person name="Sun Y."/>
            <person name="Guo X."/>
            <person name="Huan P."/>
            <person name="Dong B."/>
            <person name="Zhang L."/>
            <person name="Hu X."/>
            <person name="Sun X."/>
            <person name="Wang J."/>
            <person name="Zhao C."/>
            <person name="Wang Y."/>
            <person name="Wang D."/>
            <person name="Huang X."/>
            <person name="Wang R."/>
            <person name="Lv J."/>
            <person name="Li Y."/>
            <person name="Zhang Z."/>
            <person name="Liu B."/>
            <person name="Lu W."/>
            <person name="Hui Y."/>
            <person name="Liang J."/>
            <person name="Zhou Z."/>
            <person name="Hou R."/>
            <person name="Li X."/>
            <person name="Liu Y."/>
            <person name="Li H."/>
            <person name="Ning X."/>
            <person name="Lin Y."/>
            <person name="Zhao L."/>
            <person name="Xing Q."/>
            <person name="Dou J."/>
            <person name="Li Y."/>
            <person name="Mao J."/>
            <person name="Guo H."/>
            <person name="Dou H."/>
            <person name="Li T."/>
            <person name="Mu C."/>
            <person name="Jiang W."/>
            <person name="Fu Q."/>
            <person name="Fu X."/>
            <person name="Miao Y."/>
            <person name="Liu J."/>
            <person name="Yu Q."/>
            <person name="Li R."/>
            <person name="Liao H."/>
            <person name="Li X."/>
            <person name="Kong Y."/>
            <person name="Jiang Z."/>
            <person name="Chourrout D."/>
            <person name="Li R."/>
            <person name="Bao Z."/>
        </authorList>
    </citation>
    <scope>NUCLEOTIDE SEQUENCE [LARGE SCALE GENOMIC DNA]</scope>
    <source>
        <strain evidence="3 4">PY_sf001</strain>
    </source>
</reference>
<feature type="region of interest" description="Disordered" evidence="1">
    <location>
        <begin position="362"/>
        <end position="394"/>
    </location>
</feature>
<evidence type="ECO:0000256" key="2">
    <source>
        <dbReference type="SAM" id="Phobius"/>
    </source>
</evidence>
<accession>A0A210Q787</accession>
<dbReference type="Proteomes" id="UP000242188">
    <property type="component" value="Unassembled WGS sequence"/>
</dbReference>
<evidence type="ECO:0000256" key="1">
    <source>
        <dbReference type="SAM" id="MobiDB-lite"/>
    </source>
</evidence>
<dbReference type="OrthoDB" id="6104187at2759"/>
<feature type="compositionally biased region" description="Basic and acidic residues" evidence="1">
    <location>
        <begin position="262"/>
        <end position="273"/>
    </location>
</feature>
<keyword evidence="2" id="KW-1133">Transmembrane helix</keyword>
<feature type="compositionally biased region" description="Polar residues" evidence="1">
    <location>
        <begin position="288"/>
        <end position="300"/>
    </location>
</feature>
<feature type="compositionally biased region" description="Low complexity" evidence="1">
    <location>
        <begin position="225"/>
        <end position="247"/>
    </location>
</feature>
<organism evidence="3 4">
    <name type="scientific">Mizuhopecten yessoensis</name>
    <name type="common">Japanese scallop</name>
    <name type="synonym">Patinopecten yessoensis</name>
    <dbReference type="NCBI Taxonomy" id="6573"/>
    <lineage>
        <taxon>Eukaryota</taxon>
        <taxon>Metazoa</taxon>
        <taxon>Spiralia</taxon>
        <taxon>Lophotrochozoa</taxon>
        <taxon>Mollusca</taxon>
        <taxon>Bivalvia</taxon>
        <taxon>Autobranchia</taxon>
        <taxon>Pteriomorphia</taxon>
        <taxon>Pectinida</taxon>
        <taxon>Pectinoidea</taxon>
        <taxon>Pectinidae</taxon>
        <taxon>Mizuhopecten</taxon>
    </lineage>
</organism>
<comment type="caution">
    <text evidence="3">The sequence shown here is derived from an EMBL/GenBank/DDBJ whole genome shotgun (WGS) entry which is preliminary data.</text>
</comment>
<dbReference type="AlphaFoldDB" id="A0A210Q787"/>
<protein>
    <submittedName>
        <fullName evidence="3">Uncharacterized protein</fullName>
    </submittedName>
</protein>
<keyword evidence="4" id="KW-1185">Reference proteome</keyword>
<feature type="compositionally biased region" description="Basic and acidic residues" evidence="1">
    <location>
        <begin position="179"/>
        <end position="191"/>
    </location>
</feature>
<feature type="transmembrane region" description="Helical" evidence="2">
    <location>
        <begin position="12"/>
        <end position="31"/>
    </location>
</feature>
<name>A0A210Q787_MIZYE</name>
<dbReference type="EMBL" id="NEDP02004734">
    <property type="protein sequence ID" value="OWF44594.1"/>
    <property type="molecule type" value="Genomic_DNA"/>
</dbReference>
<evidence type="ECO:0000313" key="3">
    <source>
        <dbReference type="EMBL" id="OWF44594.1"/>
    </source>
</evidence>
<evidence type="ECO:0000313" key="4">
    <source>
        <dbReference type="Proteomes" id="UP000242188"/>
    </source>
</evidence>
<proteinExistence type="predicted"/>
<keyword evidence="2" id="KW-0472">Membrane</keyword>
<feature type="compositionally biased region" description="Pro residues" evidence="1">
    <location>
        <begin position="372"/>
        <end position="383"/>
    </location>
</feature>
<feature type="region of interest" description="Disordered" evidence="1">
    <location>
        <begin position="223"/>
        <end position="300"/>
    </location>
</feature>
<gene>
    <name evidence="3" type="ORF">KP79_PYT12083</name>
</gene>
<sequence>MKTQVQGLLLQWPVIAVSILWWSSLPATYGLQQMLNTNSSQSCNQPHYYEFDSVYNVTSNTAVTGSKCDVTFTKSTWSESMWEQRCSLCVKINTFTIRSCHFKMIYHDGLADVKPKMFDCHTFPPLLWCSSNNDLKLVFKELKKYKGDKYTIDLQVKPYCSKNSTAGNRKPTPSPPGKTYEEKVREEEKRRRDTVIIAGSLISTVSIMFVLCYLTYSCWKRRNTRPSTSSTTPPPGTSSRGSSSTRSNHNKPPGVIANTRIPMDRYHSDHQPRDGQNQPWYTMHPMTLPSSELHSQGYTPSHDQWLDTRYTKLPELNSKPTEMKGYTYVPPHPHRLSPTKEVVFHEDMPRPLRPDMHSYDADVEYPHMAGPSPLPPPLPPRPNLPQYQSKQYFI</sequence>